<dbReference type="InterPro" id="IPR029018">
    <property type="entry name" value="Hex-like_dom2"/>
</dbReference>
<evidence type="ECO:0000256" key="1">
    <source>
        <dbReference type="ARBA" id="ARBA00001231"/>
    </source>
</evidence>
<dbReference type="Pfam" id="PF02838">
    <property type="entry name" value="Glyco_hydro_20b"/>
    <property type="match status" value="1"/>
</dbReference>
<feature type="domain" description="Glycoside hydrolase family 20 catalytic" evidence="8">
    <location>
        <begin position="368"/>
        <end position="516"/>
    </location>
</feature>
<sequence>MRLLRPRPGPLRAPRSPGPRLLGALLLVAVAATGCLGGGGDAGSGGEQSRRPPVSSAPLGNVVPAPASVSPSGPGYTLAPGAAIRIDDRPAVRAVGDYLAAILRPSTGYRLPVTPGAGSDGIQLRLDPAQRALGAEGYRLTSSWTTVSVVAREPAGLFRGVQTLRQLLPAAVEKDTRQTGVWRVPGGTITDTPRYAYRGAMLDVARHFFTVDQVKRYIDQLALYKINKMHLHLTDDQGWRITIDSWPKLTTVGGATAVGGGKGGFYTKAQYRELVAYAASRHMDVIPEIGLPGHTAAALAAYPDLSCNGFRDPVHTGLDTGFSSLCVGKEKTYDFVDDVIRELAAMTPGEYLHIGGDEADSTSKKDYRIFMDRVREIVARHGKKVIAWHEITGAGADEKVTAQYWGTDRTEKGERKRVAEAVKKGTKLILSPADRVYLDMQYTYRHPLGLSWAGRIEVDRSYDWDPARYLEDDGIPDEAVLGVEAPIWTETLVNSAQLEQMAFPRLLGVAEKGWSGGGIPWAEYEPRLAAQAGRMSALGIAFHRSPTVAWPKN</sequence>
<evidence type="ECO:0000256" key="7">
    <source>
        <dbReference type="SAM" id="MobiDB-lite"/>
    </source>
</evidence>
<dbReference type="Gene3D" id="3.30.379.10">
    <property type="entry name" value="Chitobiase/beta-hexosaminidase domain 2-like"/>
    <property type="match status" value="1"/>
</dbReference>
<accession>A0A5B8IED4</accession>
<feature type="domain" description="Beta-hexosaminidase bacterial type N-terminal" evidence="9">
    <location>
        <begin position="61"/>
        <end position="191"/>
    </location>
</feature>
<evidence type="ECO:0000313" key="11">
    <source>
        <dbReference type="Proteomes" id="UP000320580"/>
    </source>
</evidence>
<dbReference type="GO" id="GO:0004563">
    <property type="term" value="F:beta-N-acetylhexosaminidase activity"/>
    <property type="evidence" value="ECO:0007669"/>
    <property type="project" value="UniProtKB-EC"/>
</dbReference>
<feature type="region of interest" description="Disordered" evidence="7">
    <location>
        <begin position="40"/>
        <end position="74"/>
    </location>
</feature>
<feature type="active site" description="Proton donor" evidence="6">
    <location>
        <position position="358"/>
    </location>
</feature>
<dbReference type="EC" id="3.2.1.52" evidence="3"/>
<dbReference type="GO" id="GO:0016020">
    <property type="term" value="C:membrane"/>
    <property type="evidence" value="ECO:0007669"/>
    <property type="project" value="TreeGrafter"/>
</dbReference>
<dbReference type="Pfam" id="PF00728">
    <property type="entry name" value="Glyco_hydro_20"/>
    <property type="match status" value="2"/>
</dbReference>
<dbReference type="GO" id="GO:0030203">
    <property type="term" value="P:glycosaminoglycan metabolic process"/>
    <property type="evidence" value="ECO:0007669"/>
    <property type="project" value="TreeGrafter"/>
</dbReference>
<reference evidence="10 11" key="1">
    <citation type="submission" date="2019-07" db="EMBL/GenBank/DDBJ databases">
        <authorList>
            <person name="Zhu P."/>
        </authorList>
    </citation>
    <scope>NUCLEOTIDE SEQUENCE [LARGE SCALE GENOMIC DNA]</scope>
    <source>
        <strain evidence="10 11">SSL-25</strain>
    </source>
</reference>
<evidence type="ECO:0000256" key="2">
    <source>
        <dbReference type="ARBA" id="ARBA00006285"/>
    </source>
</evidence>
<dbReference type="InterPro" id="IPR015882">
    <property type="entry name" value="HEX_bac_N"/>
</dbReference>
<feature type="compositionally biased region" description="Low complexity" evidence="7">
    <location>
        <begin position="62"/>
        <end position="74"/>
    </location>
</feature>
<organism evidence="10 11">
    <name type="scientific">Streptomyces qinzhouensis</name>
    <dbReference type="NCBI Taxonomy" id="2599401"/>
    <lineage>
        <taxon>Bacteria</taxon>
        <taxon>Bacillati</taxon>
        <taxon>Actinomycetota</taxon>
        <taxon>Actinomycetes</taxon>
        <taxon>Kitasatosporales</taxon>
        <taxon>Streptomycetaceae</taxon>
        <taxon>Streptomyces</taxon>
    </lineage>
</organism>
<comment type="similarity">
    <text evidence="2">Belongs to the glycosyl hydrolase 20 family.</text>
</comment>
<dbReference type="PANTHER" id="PTHR22600">
    <property type="entry name" value="BETA-HEXOSAMINIDASE"/>
    <property type="match status" value="1"/>
</dbReference>
<protein>
    <recommendedName>
        <fullName evidence="3">beta-N-acetylhexosaminidase</fullName>
        <ecNumber evidence="3">3.2.1.52</ecNumber>
    </recommendedName>
</protein>
<evidence type="ECO:0000259" key="9">
    <source>
        <dbReference type="Pfam" id="PF02838"/>
    </source>
</evidence>
<dbReference type="RefSeq" id="WP_146480149.1">
    <property type="nucleotide sequence ID" value="NZ_CP042266.1"/>
</dbReference>
<dbReference type="CDD" id="cd06568">
    <property type="entry name" value="GH20_SpHex_like"/>
    <property type="match status" value="1"/>
</dbReference>
<evidence type="ECO:0000256" key="4">
    <source>
        <dbReference type="ARBA" id="ARBA00022801"/>
    </source>
</evidence>
<dbReference type="PRINTS" id="PR00738">
    <property type="entry name" value="GLHYDRLASE20"/>
</dbReference>
<evidence type="ECO:0000313" key="10">
    <source>
        <dbReference type="EMBL" id="QDY76858.1"/>
    </source>
</evidence>
<dbReference type="OrthoDB" id="9763537at2"/>
<keyword evidence="11" id="KW-1185">Reference proteome</keyword>
<dbReference type="PROSITE" id="PS51257">
    <property type="entry name" value="PROKAR_LIPOPROTEIN"/>
    <property type="match status" value="1"/>
</dbReference>
<dbReference type="Proteomes" id="UP000320580">
    <property type="component" value="Chromosome"/>
</dbReference>
<name>A0A5B8IED4_9ACTN</name>
<dbReference type="PANTHER" id="PTHR22600:SF57">
    <property type="entry name" value="BETA-N-ACETYLHEXOSAMINIDASE"/>
    <property type="match status" value="1"/>
</dbReference>
<dbReference type="Gene3D" id="3.20.20.80">
    <property type="entry name" value="Glycosidases"/>
    <property type="match status" value="1"/>
</dbReference>
<dbReference type="KEGG" id="sqz:FQU76_10325"/>
<keyword evidence="5" id="KW-0326">Glycosidase</keyword>
<dbReference type="AlphaFoldDB" id="A0A5B8IED4"/>
<dbReference type="SUPFAM" id="SSF51445">
    <property type="entry name" value="(Trans)glycosidases"/>
    <property type="match status" value="1"/>
</dbReference>
<gene>
    <name evidence="10" type="ORF">FQU76_10325</name>
</gene>
<evidence type="ECO:0000256" key="6">
    <source>
        <dbReference type="PIRSR" id="PIRSR625705-1"/>
    </source>
</evidence>
<comment type="catalytic activity">
    <reaction evidence="1">
        <text>Hydrolysis of terminal non-reducing N-acetyl-D-hexosamine residues in N-acetyl-beta-D-hexosaminides.</text>
        <dbReference type="EC" id="3.2.1.52"/>
    </reaction>
</comment>
<dbReference type="InterPro" id="IPR017853">
    <property type="entry name" value="GH"/>
</dbReference>
<dbReference type="GO" id="GO:0005975">
    <property type="term" value="P:carbohydrate metabolic process"/>
    <property type="evidence" value="ECO:0007669"/>
    <property type="project" value="InterPro"/>
</dbReference>
<dbReference type="InterPro" id="IPR015883">
    <property type="entry name" value="Glyco_hydro_20_cat"/>
</dbReference>
<dbReference type="EMBL" id="CP042266">
    <property type="protein sequence ID" value="QDY76858.1"/>
    <property type="molecule type" value="Genomic_DNA"/>
</dbReference>
<dbReference type="InterPro" id="IPR025705">
    <property type="entry name" value="Beta_hexosaminidase_sua/sub"/>
</dbReference>
<proteinExistence type="inferred from homology"/>
<evidence type="ECO:0000256" key="3">
    <source>
        <dbReference type="ARBA" id="ARBA00012663"/>
    </source>
</evidence>
<evidence type="ECO:0000259" key="8">
    <source>
        <dbReference type="Pfam" id="PF00728"/>
    </source>
</evidence>
<feature type="domain" description="Glycoside hydrolase family 20 catalytic" evidence="8">
    <location>
        <begin position="195"/>
        <end position="362"/>
    </location>
</feature>
<evidence type="ECO:0000256" key="5">
    <source>
        <dbReference type="ARBA" id="ARBA00023295"/>
    </source>
</evidence>
<keyword evidence="4 10" id="KW-0378">Hydrolase</keyword>
<dbReference type="SUPFAM" id="SSF55545">
    <property type="entry name" value="beta-N-acetylhexosaminidase-like domain"/>
    <property type="match status" value="1"/>
</dbReference>